<evidence type="ECO:0000256" key="7">
    <source>
        <dbReference type="ARBA" id="ARBA00022729"/>
    </source>
</evidence>
<dbReference type="PANTHER" id="PTHR21049:SF0">
    <property type="entry name" value="DOLICHYL-DIPHOSPHOOLIGOSACCHARIDE--PROTEIN GLYCOSYLTRANSFERASE SUBUNIT 1"/>
    <property type="match status" value="1"/>
</dbReference>
<comment type="similarity">
    <text evidence="4 11">Belongs to the OST1 family.</text>
</comment>
<evidence type="ECO:0000313" key="13">
    <source>
        <dbReference type="EMBL" id="KAL3102284.1"/>
    </source>
</evidence>
<feature type="signal peptide" evidence="11">
    <location>
        <begin position="1"/>
        <end position="22"/>
    </location>
</feature>
<dbReference type="Gene3D" id="3.30.559.10">
    <property type="entry name" value="Chloramphenicol acetyltransferase-like domain"/>
    <property type="match status" value="1"/>
</dbReference>
<evidence type="ECO:0000256" key="5">
    <source>
        <dbReference type="ARBA" id="ARBA00017611"/>
    </source>
</evidence>
<comment type="caution">
    <text evidence="13">The sequence shown here is derived from an EMBL/GenBank/DDBJ whole genome shotgun (WGS) entry which is preliminary data.</text>
</comment>
<keyword evidence="14" id="KW-1185">Reference proteome</keyword>
<keyword evidence="6 11" id="KW-0812">Transmembrane</keyword>
<evidence type="ECO:0000256" key="10">
    <source>
        <dbReference type="ARBA" id="ARBA00023136"/>
    </source>
</evidence>
<evidence type="ECO:0000256" key="11">
    <source>
        <dbReference type="RuleBase" id="RU361143"/>
    </source>
</evidence>
<evidence type="ECO:0000256" key="4">
    <source>
        <dbReference type="ARBA" id="ARBA00008905"/>
    </source>
</evidence>
<evidence type="ECO:0000256" key="6">
    <source>
        <dbReference type="ARBA" id="ARBA00022692"/>
    </source>
</evidence>
<comment type="function">
    <text evidence="1 11">Subunit of the oligosaccharyl transferase (OST) complex that catalyzes the initial transfer of a defined glycan (Glc(3)Man(9)GlcNAc(2) in eukaryotes) from the lipid carrier dolichol-pyrophosphate to an asparagine residue within an Asn-X-Ser/Thr consensus motif in nascent polypeptide chains, the first step in protein N-glycosylation. N-glycosylation occurs cotranslationally and the complex associates with the Sec61 complex at the channel-forming translocon complex that mediates protein translocation across the endoplasmic reticulum (ER). All subunits are required for a maximal enzyme activity.</text>
</comment>
<evidence type="ECO:0000256" key="2">
    <source>
        <dbReference type="ARBA" id="ARBA00004115"/>
    </source>
</evidence>
<comment type="pathway">
    <text evidence="3 11">Protein modification; protein glycosylation.</text>
</comment>
<protein>
    <recommendedName>
        <fullName evidence="5 11">Dolichyl-diphosphooligosaccharide--protein glycosyltransferase subunit 1</fullName>
    </recommendedName>
</protein>
<dbReference type="GO" id="GO:0008250">
    <property type="term" value="C:oligosaccharyltransferase complex"/>
    <property type="evidence" value="ECO:0007669"/>
    <property type="project" value="UniProtKB-UniRule"/>
</dbReference>
<dbReference type="Pfam" id="PF04597">
    <property type="entry name" value="Ribophorin_I"/>
    <property type="match status" value="1"/>
</dbReference>
<organism evidence="13 14">
    <name type="scientific">Heterodera schachtii</name>
    <name type="common">Sugarbeet cyst nematode worm</name>
    <name type="synonym">Tylenchus schachtii</name>
    <dbReference type="NCBI Taxonomy" id="97005"/>
    <lineage>
        <taxon>Eukaryota</taxon>
        <taxon>Metazoa</taxon>
        <taxon>Ecdysozoa</taxon>
        <taxon>Nematoda</taxon>
        <taxon>Chromadorea</taxon>
        <taxon>Rhabditida</taxon>
        <taxon>Tylenchina</taxon>
        <taxon>Tylenchomorpha</taxon>
        <taxon>Tylenchoidea</taxon>
        <taxon>Heteroderidae</taxon>
        <taxon>Heteroderinae</taxon>
        <taxon>Heterodera</taxon>
    </lineage>
</organism>
<feature type="transmembrane region" description="Helical" evidence="11">
    <location>
        <begin position="441"/>
        <end position="460"/>
    </location>
</feature>
<dbReference type="SUPFAM" id="SSF52777">
    <property type="entry name" value="CoA-dependent acyltransferases"/>
    <property type="match status" value="1"/>
</dbReference>
<dbReference type="Proteomes" id="UP001620645">
    <property type="component" value="Unassembled WGS sequence"/>
</dbReference>
<proteinExistence type="inferred from homology"/>
<comment type="subcellular location">
    <subcellularLocation>
        <location evidence="2 11">Endoplasmic reticulum membrane</location>
        <topology evidence="2 11">Single-pass type I membrane protein</topology>
    </subcellularLocation>
</comment>
<dbReference type="EMBL" id="JBICCN010000026">
    <property type="protein sequence ID" value="KAL3102284.1"/>
    <property type="molecule type" value="Genomic_DNA"/>
</dbReference>
<evidence type="ECO:0000259" key="12">
    <source>
        <dbReference type="Pfam" id="PF00198"/>
    </source>
</evidence>
<evidence type="ECO:0000313" key="14">
    <source>
        <dbReference type="Proteomes" id="UP001620645"/>
    </source>
</evidence>
<keyword evidence="9 11" id="KW-1133">Transmembrane helix</keyword>
<dbReference type="Pfam" id="PF00198">
    <property type="entry name" value="2-oxoacid_dh"/>
    <property type="match status" value="1"/>
</dbReference>
<evidence type="ECO:0000256" key="9">
    <source>
        <dbReference type="ARBA" id="ARBA00022989"/>
    </source>
</evidence>
<evidence type="ECO:0000256" key="1">
    <source>
        <dbReference type="ARBA" id="ARBA00002791"/>
    </source>
</evidence>
<feature type="chain" id="PRO_5044533557" description="Dolichyl-diphosphooligosaccharide--protein glycosyltransferase subunit 1" evidence="11">
    <location>
        <begin position="23"/>
        <end position="862"/>
    </location>
</feature>
<gene>
    <name evidence="13" type="ORF">niasHS_003693</name>
</gene>
<reference evidence="13 14" key="1">
    <citation type="submission" date="2024-10" db="EMBL/GenBank/DDBJ databases">
        <authorList>
            <person name="Kim D."/>
        </authorList>
    </citation>
    <scope>NUCLEOTIDE SEQUENCE [LARGE SCALE GENOMIC DNA]</scope>
    <source>
        <strain evidence="13">Taebaek</strain>
    </source>
</reference>
<dbReference type="PANTHER" id="PTHR21049">
    <property type="entry name" value="RIBOPHORIN I"/>
    <property type="match status" value="1"/>
</dbReference>
<evidence type="ECO:0000256" key="3">
    <source>
        <dbReference type="ARBA" id="ARBA00004922"/>
    </source>
</evidence>
<dbReference type="InterPro" id="IPR036625">
    <property type="entry name" value="E3-bd_dom_sf"/>
</dbReference>
<dbReference type="InterPro" id="IPR023213">
    <property type="entry name" value="CAT-like_dom_sf"/>
</dbReference>
<accession>A0ABD2KH88</accession>
<comment type="subunit">
    <text evidence="11">Component of the oligosaccharyltransferase (OST) complex.</text>
</comment>
<dbReference type="SUPFAM" id="SSF47005">
    <property type="entry name" value="Peripheral subunit-binding domain of 2-oxo acid dehydrogenase complex"/>
    <property type="match status" value="1"/>
</dbReference>
<keyword evidence="10 11" id="KW-0472">Membrane</keyword>
<dbReference type="AlphaFoldDB" id="A0ABD2KH88"/>
<dbReference type="InterPro" id="IPR001078">
    <property type="entry name" value="2-oxoacid_DH_actylTfrase"/>
</dbReference>
<keyword evidence="8 11" id="KW-0256">Endoplasmic reticulum</keyword>
<dbReference type="InterPro" id="IPR007676">
    <property type="entry name" value="Ribophorin_I"/>
</dbReference>
<evidence type="ECO:0000256" key="8">
    <source>
        <dbReference type="ARBA" id="ARBA00022824"/>
    </source>
</evidence>
<feature type="domain" description="2-oxoacid dehydrogenase acyltransferase catalytic" evidence="12">
    <location>
        <begin position="602"/>
        <end position="821"/>
    </location>
</feature>
<keyword evidence="7 11" id="KW-0732">Signal</keyword>
<sequence length="862" mass="96941">MEHGSLPLQLIILFVLTLQISTQSPEFSVPSDVQILSAVRNVDLTTQIVKVKTDFELKNGRNEELSSFVHAMSAEEAARLSWMSAYEIGKESGKLRISRVRVKGVSSDMVFHKIEFLDLLMSGSNIKLSVDYALTEYLVPSPKEILQSENQLVIFSGTANVLSAYPVMKENCVYKIGSSKPISFTEIAPSKHSQEKISYGPYENTKAYSKKPITIHYENNAPFLVASSVERIIEVSHWGGNIAVEENVEILHKGAKLKGSFSRLDFQMDRRGSRQPVIKNFKTILPAASNDIYYRDEIGNISTSNVYPRADRVEVELRPRFPLYGGWRTNYVLGYNVPSTSFLRHSGSNFAIKMKLMDRLYDNAVVEKLCVKIILPETSKNIKLVTPYSVKRLPDEVHKTYLDTFGRPVIVLEKENLINNHIQPFTLYYEFDRFSMLYEPLLIVVAFGALFLAAVILFRLDFSIAGKDEKEAASQFAFFSWMIPLFPLRGSFSSFPRTFHSKSPLHQTKTSLLVGPAVRLLLGHYDIKTSVLRASGPKKNILKSDVLSHINDKKLSPIKTFSAKPPSKMSLENEVISASSHPIIPLKSSGRSEPTHRHVHVDIQLSEMRQNQTKQFVQSRNSIPHAYASAQISANKILELLNKFSERVDFKLSLNDFIIKACSLSLRLNVHWHGNSIHRLSSVDISVALATPNGFVTPVLTNVDQLSLLQISARLRELTARARDGQLRPEKSQGGTFTISSLDIFDSVSDFTAVINSPQAANLTIGALRRHFEPDEITKKPKLVTKFGATLCYDARTIEGQTARRFLDSFKTALISPESLFAELDYLIEDEVDISEMDDDSAIEEKIDIGKEDEELAKLLLR</sequence>
<name>A0ABD2KH88_HETSC</name>